<dbReference type="RefSeq" id="WP_057977713.1">
    <property type="nucleotide sequence ID" value="NZ_LKHP01000004.1"/>
</dbReference>
<organism evidence="3 4">
    <name type="scientific">Caloramator mitchellensis</name>
    <dbReference type="NCBI Taxonomy" id="908809"/>
    <lineage>
        <taxon>Bacteria</taxon>
        <taxon>Bacillati</taxon>
        <taxon>Bacillota</taxon>
        <taxon>Clostridia</taxon>
        <taxon>Eubacteriales</taxon>
        <taxon>Clostridiaceae</taxon>
        <taxon>Caloramator</taxon>
    </lineage>
</organism>
<feature type="chain" id="PRO_5006441677" evidence="1">
    <location>
        <begin position="23"/>
        <end position="388"/>
    </location>
</feature>
<feature type="domain" description="LysM" evidence="2">
    <location>
        <begin position="176"/>
        <end position="220"/>
    </location>
</feature>
<dbReference type="Gene3D" id="1.10.101.10">
    <property type="entry name" value="PGBD-like superfamily/PGBD"/>
    <property type="match status" value="2"/>
</dbReference>
<feature type="signal peptide" evidence="1">
    <location>
        <begin position="1"/>
        <end position="22"/>
    </location>
</feature>
<dbReference type="SMART" id="SM00257">
    <property type="entry name" value="LysM"/>
    <property type="match status" value="1"/>
</dbReference>
<dbReference type="OrthoDB" id="529831at2"/>
<keyword evidence="1" id="KW-0732">Signal</keyword>
<reference evidence="3 4" key="1">
    <citation type="submission" date="2015-09" db="EMBL/GenBank/DDBJ databases">
        <title>Draft genome sequence of a Caloramator mitchellensis, a moderate thermophile from the Great Artesian Basin of Australia.</title>
        <authorList>
            <person name="Patel B.K."/>
        </authorList>
    </citation>
    <scope>NUCLEOTIDE SEQUENCE [LARGE SCALE GENOMIC DNA]</scope>
    <source>
        <strain evidence="3 4">VF08</strain>
    </source>
</reference>
<evidence type="ECO:0000256" key="1">
    <source>
        <dbReference type="SAM" id="SignalP"/>
    </source>
</evidence>
<dbReference type="PANTHER" id="PTHR33734">
    <property type="entry name" value="LYSM DOMAIN-CONTAINING GPI-ANCHORED PROTEIN 2"/>
    <property type="match status" value="1"/>
</dbReference>
<dbReference type="Pfam" id="PF01476">
    <property type="entry name" value="LysM"/>
    <property type="match status" value="1"/>
</dbReference>
<dbReference type="CDD" id="cd00118">
    <property type="entry name" value="LysM"/>
    <property type="match status" value="1"/>
</dbReference>
<dbReference type="STRING" id="908809.ABG79_00979"/>
<dbReference type="InterPro" id="IPR036366">
    <property type="entry name" value="PGBDSf"/>
</dbReference>
<dbReference type="InterPro" id="IPR036779">
    <property type="entry name" value="LysM_dom_sf"/>
</dbReference>
<accession>A0A0R3JXX5</accession>
<dbReference type="InterPro" id="IPR036365">
    <property type="entry name" value="PGBD-like_sf"/>
</dbReference>
<dbReference type="InterPro" id="IPR002477">
    <property type="entry name" value="Peptidoglycan-bd-like"/>
</dbReference>
<dbReference type="PROSITE" id="PS51782">
    <property type="entry name" value="LYSM"/>
    <property type="match status" value="1"/>
</dbReference>
<dbReference type="EC" id="3.4.-.-" evidence="3"/>
<comment type="caution">
    <text evidence="3">The sequence shown here is derived from an EMBL/GenBank/DDBJ whole genome shotgun (WGS) entry which is preliminary data.</text>
</comment>
<dbReference type="SUPFAM" id="SSF54106">
    <property type="entry name" value="LysM domain"/>
    <property type="match status" value="1"/>
</dbReference>
<dbReference type="SUPFAM" id="SSF47090">
    <property type="entry name" value="PGBD-like"/>
    <property type="match status" value="2"/>
</dbReference>
<keyword evidence="3" id="KW-0378">Hydrolase</keyword>
<dbReference type="AlphaFoldDB" id="A0A0R3JXX5"/>
<dbReference type="EMBL" id="LKHP01000004">
    <property type="protein sequence ID" value="KRQ87181.1"/>
    <property type="molecule type" value="Genomic_DNA"/>
</dbReference>
<dbReference type="Proteomes" id="UP000052015">
    <property type="component" value="Unassembled WGS sequence"/>
</dbReference>
<dbReference type="Gene3D" id="3.10.350.10">
    <property type="entry name" value="LysM domain"/>
    <property type="match status" value="1"/>
</dbReference>
<name>A0A0R3JXX5_CALMK</name>
<dbReference type="PANTHER" id="PTHR33734:SF22">
    <property type="entry name" value="MEMBRANE-BOUND LYTIC MUREIN TRANSGLYCOSYLASE D"/>
    <property type="match status" value="1"/>
</dbReference>
<keyword evidence="4" id="KW-1185">Reference proteome</keyword>
<proteinExistence type="predicted"/>
<dbReference type="GO" id="GO:0016787">
    <property type="term" value="F:hydrolase activity"/>
    <property type="evidence" value="ECO:0007669"/>
    <property type="project" value="UniProtKB-KW"/>
</dbReference>
<evidence type="ECO:0000313" key="4">
    <source>
        <dbReference type="Proteomes" id="UP000052015"/>
    </source>
</evidence>
<dbReference type="InterPro" id="IPR018392">
    <property type="entry name" value="LysM"/>
</dbReference>
<evidence type="ECO:0000259" key="2">
    <source>
        <dbReference type="PROSITE" id="PS51782"/>
    </source>
</evidence>
<gene>
    <name evidence="3" type="primary">iap</name>
    <name evidence="3" type="ORF">ABG79_00979</name>
</gene>
<protein>
    <submittedName>
        <fullName evidence="3">Putative endopeptidase p60</fullName>
        <ecNumber evidence="3">3.4.-.-</ecNumber>
    </submittedName>
</protein>
<sequence length="388" mass="42927">MVKRITALLVAFFVTFATIASAAITMPLVYGNKNFQVAELQTSLKTLGFYTGTIDGIFGYGTYTAVKKFQSSNNLEPTGNLDLTTLNVLNKILAGEPKILSIGMRHDRVSELQTYLYALGYLPVSPTGYFGTLTFDAVSRFQKDNGMTVTGRADNTVFNKIFEVVDSKYVPYKVYNTYYVQSGDTLWSISQKTGVTTQDIMSANNFTSTTVLYIGQAIKIPKIIVPVKPSYGKYGEYLDWFSAAQYVFPIGSEATVVDYFTGKSFKIKRTLGSGHADVETLTAQDTAIMKEIFGGSWTWDVRPILVIVNGRKLAASMSGMPHAGLDAYAGGVNVYNRSGGYGYGPNYDYIKGNNMDGHFDIHFVNSLRHKDWQIDARHQAMIEISANR</sequence>
<dbReference type="Pfam" id="PF01471">
    <property type="entry name" value="PG_binding_1"/>
    <property type="match status" value="2"/>
</dbReference>
<evidence type="ECO:0000313" key="3">
    <source>
        <dbReference type="EMBL" id="KRQ87181.1"/>
    </source>
</evidence>